<dbReference type="AlphaFoldDB" id="A0A142VU96"/>
<dbReference type="RefSeq" id="WP_186402663.1">
    <property type="nucleotide sequence ID" value="NZ_CP013342.1"/>
</dbReference>
<sequence>MTRIWIAAVALGFAGVPGAALAQDGAALDCVAKTVSPDLRAQIGAAMAGSDSDAARPLFEQFGALSTDCMTKNGIAADRKDVYFDYNLARVSREWFAGQIRKAGLSVDPVDRSLDFGPKGANPDLSSEMTEDQINTIINAYTAAGVDVESVDQSVWEKVGAYAAASSIYWNRRQQFLSH</sequence>
<proteinExistence type="predicted"/>
<evidence type="ECO:0000313" key="2">
    <source>
        <dbReference type="EMBL" id="AMU93373.1"/>
    </source>
</evidence>
<dbReference type="Proteomes" id="UP000076234">
    <property type="component" value="Chromosome"/>
</dbReference>
<keyword evidence="1" id="KW-0732">Signal</keyword>
<reference evidence="3" key="1">
    <citation type="submission" date="2015-11" db="EMBL/GenBank/DDBJ databases">
        <title>Complete genome sequence of a polyethylene glycol-degrading strain Sphingopyxis terrae strain 203-1 (NBRC 15098).</title>
        <authorList>
            <person name="Yoshiyuki O."/>
            <person name="Shouta N."/>
            <person name="Nagata Y."/>
            <person name="Numata M."/>
            <person name="Tsuchikane K."/>
            <person name="Hosoyama A."/>
            <person name="Yamazoe A."/>
            <person name="Tsuda M."/>
            <person name="Fujita N."/>
            <person name="Kawai F."/>
        </authorList>
    </citation>
    <scope>NUCLEOTIDE SEQUENCE [LARGE SCALE GENOMIC DNA]</scope>
    <source>
        <strain evidence="3">203-1</strain>
    </source>
</reference>
<evidence type="ECO:0000313" key="3">
    <source>
        <dbReference type="Proteomes" id="UP000076234"/>
    </source>
</evidence>
<dbReference type="STRING" id="1219058.AOA14_02000"/>
<reference evidence="2 3" key="2">
    <citation type="journal article" date="2016" name="Genome Announc.">
        <title>Complete Genome Sequence of Sphingopyxis terrae Strain 203-1 (NBRC 111660), a Polyethylene Glycol Degrader.</title>
        <authorList>
            <person name="Ohtsubo Y."/>
            <person name="Nonoyama S."/>
            <person name="Nagata Y."/>
            <person name="Numata M."/>
            <person name="Tsuchikane K."/>
            <person name="Hosoyama A."/>
            <person name="Yamazoe A."/>
            <person name="Tsuda M."/>
            <person name="Fujita N."/>
            <person name="Kawai F."/>
        </authorList>
    </citation>
    <scope>NUCLEOTIDE SEQUENCE [LARGE SCALE GENOMIC DNA]</scope>
    <source>
        <strain evidence="2 3">203-1</strain>
    </source>
</reference>
<protein>
    <submittedName>
        <fullName evidence="2">Uncharacterized protein</fullName>
    </submittedName>
</protein>
<accession>A0A142VU96</accession>
<dbReference type="EMBL" id="CP013342">
    <property type="protein sequence ID" value="AMU93373.1"/>
    <property type="molecule type" value="Genomic_DNA"/>
</dbReference>
<feature type="signal peptide" evidence="1">
    <location>
        <begin position="1"/>
        <end position="22"/>
    </location>
</feature>
<evidence type="ECO:0000256" key="1">
    <source>
        <dbReference type="SAM" id="SignalP"/>
    </source>
</evidence>
<organism evidence="2 3">
    <name type="scientific">Sphingopyxis terrae subsp. terrae NBRC 15098</name>
    <dbReference type="NCBI Taxonomy" id="1219058"/>
    <lineage>
        <taxon>Bacteria</taxon>
        <taxon>Pseudomonadati</taxon>
        <taxon>Pseudomonadota</taxon>
        <taxon>Alphaproteobacteria</taxon>
        <taxon>Sphingomonadales</taxon>
        <taxon>Sphingomonadaceae</taxon>
        <taxon>Sphingopyxis</taxon>
    </lineage>
</organism>
<name>A0A142VU96_9SPHN</name>
<dbReference type="KEGG" id="ster:AOA14_02000"/>
<gene>
    <name evidence="2" type="ORF">AOA14_02000</name>
</gene>
<feature type="chain" id="PRO_5007502191" evidence="1">
    <location>
        <begin position="23"/>
        <end position="179"/>
    </location>
</feature>